<gene>
    <name evidence="2" type="ORF">PXEA_LOCUS1242</name>
</gene>
<keyword evidence="1" id="KW-0812">Transmembrane</keyword>
<protein>
    <submittedName>
        <fullName evidence="2">Uncharacterized protein</fullName>
    </submittedName>
</protein>
<dbReference type="EMBL" id="CAAALY010002493">
    <property type="protein sequence ID" value="VEL07802.1"/>
    <property type="molecule type" value="Genomic_DNA"/>
</dbReference>
<dbReference type="AlphaFoldDB" id="A0A3S4ZZ50"/>
<evidence type="ECO:0000256" key="1">
    <source>
        <dbReference type="SAM" id="Phobius"/>
    </source>
</evidence>
<name>A0A3S4ZZ50_9PLAT</name>
<evidence type="ECO:0000313" key="2">
    <source>
        <dbReference type="EMBL" id="VEL07802.1"/>
    </source>
</evidence>
<keyword evidence="3" id="KW-1185">Reference proteome</keyword>
<feature type="transmembrane region" description="Helical" evidence="1">
    <location>
        <begin position="12"/>
        <end position="35"/>
    </location>
</feature>
<sequence>MAVYKVFVNPALFNSAIIGFLSVKLTMGSQIFRFLVFPTYTAGLSVDSVSGPCSVFYYFGSFFIHVSAKSLMFLDSEADLTSCFTNILPLTVDAFDAKNYQAIHFLNFLVLIRQAVEGCCPSLIIPLVFHFLKKDRNFWLNSLEVRHIRL</sequence>
<organism evidence="2 3">
    <name type="scientific">Protopolystoma xenopodis</name>
    <dbReference type="NCBI Taxonomy" id="117903"/>
    <lineage>
        <taxon>Eukaryota</taxon>
        <taxon>Metazoa</taxon>
        <taxon>Spiralia</taxon>
        <taxon>Lophotrochozoa</taxon>
        <taxon>Platyhelminthes</taxon>
        <taxon>Monogenea</taxon>
        <taxon>Polyopisthocotylea</taxon>
        <taxon>Polystomatidea</taxon>
        <taxon>Polystomatidae</taxon>
        <taxon>Protopolystoma</taxon>
    </lineage>
</organism>
<reference evidence="2" key="1">
    <citation type="submission" date="2018-11" db="EMBL/GenBank/DDBJ databases">
        <authorList>
            <consortium name="Pathogen Informatics"/>
        </authorList>
    </citation>
    <scope>NUCLEOTIDE SEQUENCE</scope>
</reference>
<evidence type="ECO:0000313" key="3">
    <source>
        <dbReference type="Proteomes" id="UP000784294"/>
    </source>
</evidence>
<dbReference type="Proteomes" id="UP000784294">
    <property type="component" value="Unassembled WGS sequence"/>
</dbReference>
<proteinExistence type="predicted"/>
<feature type="transmembrane region" description="Helical" evidence="1">
    <location>
        <begin position="55"/>
        <end position="74"/>
    </location>
</feature>
<comment type="caution">
    <text evidence="2">The sequence shown here is derived from an EMBL/GenBank/DDBJ whole genome shotgun (WGS) entry which is preliminary data.</text>
</comment>
<keyword evidence="1" id="KW-1133">Transmembrane helix</keyword>
<keyword evidence="1" id="KW-0472">Membrane</keyword>
<accession>A0A3S4ZZ50</accession>